<dbReference type="Gene3D" id="1.20.120.1750">
    <property type="match status" value="1"/>
</dbReference>
<dbReference type="AlphaFoldDB" id="A0AAD8P937"/>
<evidence type="ECO:0000256" key="11">
    <source>
        <dbReference type="ARBA" id="ARBA00022833"/>
    </source>
</evidence>
<evidence type="ECO:0000256" key="10">
    <source>
        <dbReference type="ARBA" id="ARBA00022786"/>
    </source>
</evidence>
<comment type="function">
    <text evidence="3">Might act as an E3 ubiquitin-protein ligase, or as part of E3 complex, which accepts ubiquitin from specific E2 ubiquitin-conjugating enzymes and then transfers it to substrates.</text>
</comment>
<dbReference type="PROSITE" id="PS00518">
    <property type="entry name" value="ZF_RING_1"/>
    <property type="match status" value="1"/>
</dbReference>
<dbReference type="InterPro" id="IPR017907">
    <property type="entry name" value="Znf_RING_CS"/>
</dbReference>
<dbReference type="SUPFAM" id="SSF57850">
    <property type="entry name" value="RING/U-box"/>
    <property type="match status" value="3"/>
</dbReference>
<keyword evidence="6" id="KW-0808">Transferase</keyword>
<evidence type="ECO:0000313" key="16">
    <source>
        <dbReference type="Proteomes" id="UP001229421"/>
    </source>
</evidence>
<evidence type="ECO:0000259" key="13">
    <source>
        <dbReference type="PROSITE" id="PS50089"/>
    </source>
</evidence>
<evidence type="ECO:0000256" key="5">
    <source>
        <dbReference type="ARBA" id="ARBA00012251"/>
    </source>
</evidence>
<feature type="domain" description="RING-type" evidence="14">
    <location>
        <begin position="71"/>
        <end position="279"/>
    </location>
</feature>
<dbReference type="InterPro" id="IPR027370">
    <property type="entry name" value="Znf-RING_euk"/>
</dbReference>
<comment type="cofactor">
    <cofactor evidence="2">
        <name>Zn(2+)</name>
        <dbReference type="ChEBI" id="CHEBI:29105"/>
    </cofactor>
</comment>
<dbReference type="SMART" id="SM00647">
    <property type="entry name" value="IBR"/>
    <property type="match status" value="2"/>
</dbReference>
<dbReference type="InterPro" id="IPR001841">
    <property type="entry name" value="Znf_RING"/>
</dbReference>
<evidence type="ECO:0000313" key="15">
    <source>
        <dbReference type="EMBL" id="KAK1436939.1"/>
    </source>
</evidence>
<comment type="caution">
    <text evidence="15">The sequence shown here is derived from an EMBL/GenBank/DDBJ whole genome shotgun (WGS) entry which is preliminary data.</text>
</comment>
<dbReference type="Pfam" id="PF01485">
    <property type="entry name" value="IBR"/>
    <property type="match status" value="2"/>
</dbReference>
<evidence type="ECO:0000256" key="12">
    <source>
        <dbReference type="PROSITE-ProRule" id="PRU00175"/>
    </source>
</evidence>
<sequence length="279" mass="31196">MAGSSSAVVYIDVDELYPDDDDDDDICIISDEKYAEDLQLQEAIIVSSSPLSSSKSKQPFVESYESSEPATTSFCGICMDTKASSEMFQNRTVCGHLFCTECIRGHVAAKIQDNQIKITCPDPSCKAVIGPDVCRYIVPTQVLERWENILCESLIMEADKFYCPFKDCSAMLVNDGGVTVTSSECPNCHRLFCAQCKVAWHCGMNCIEYKSLKKGEKSTDDMLINLAKNKKWKKCSKCNFFVEKVVGCDHITCRCGHRFCYMCGKPFTGTSHYHTCSFD</sequence>
<organism evidence="15 16">
    <name type="scientific">Tagetes erecta</name>
    <name type="common">African marigold</name>
    <dbReference type="NCBI Taxonomy" id="13708"/>
    <lineage>
        <taxon>Eukaryota</taxon>
        <taxon>Viridiplantae</taxon>
        <taxon>Streptophyta</taxon>
        <taxon>Embryophyta</taxon>
        <taxon>Tracheophyta</taxon>
        <taxon>Spermatophyta</taxon>
        <taxon>Magnoliopsida</taxon>
        <taxon>eudicotyledons</taxon>
        <taxon>Gunneridae</taxon>
        <taxon>Pentapetalae</taxon>
        <taxon>asterids</taxon>
        <taxon>campanulids</taxon>
        <taxon>Asterales</taxon>
        <taxon>Asteraceae</taxon>
        <taxon>Asteroideae</taxon>
        <taxon>Heliantheae alliance</taxon>
        <taxon>Tageteae</taxon>
        <taxon>Tagetes</taxon>
    </lineage>
</organism>
<evidence type="ECO:0000256" key="8">
    <source>
        <dbReference type="ARBA" id="ARBA00022737"/>
    </source>
</evidence>
<evidence type="ECO:0000256" key="7">
    <source>
        <dbReference type="ARBA" id="ARBA00022723"/>
    </source>
</evidence>
<dbReference type="GO" id="GO:0016567">
    <property type="term" value="P:protein ubiquitination"/>
    <property type="evidence" value="ECO:0007669"/>
    <property type="project" value="InterPro"/>
</dbReference>
<feature type="domain" description="RING-type" evidence="13">
    <location>
        <begin position="75"/>
        <end position="121"/>
    </location>
</feature>
<dbReference type="InterPro" id="IPR002867">
    <property type="entry name" value="IBR_dom"/>
</dbReference>
<evidence type="ECO:0000256" key="6">
    <source>
        <dbReference type="ARBA" id="ARBA00022679"/>
    </source>
</evidence>
<keyword evidence="10" id="KW-0833">Ubl conjugation pathway</keyword>
<evidence type="ECO:0000256" key="9">
    <source>
        <dbReference type="ARBA" id="ARBA00022771"/>
    </source>
</evidence>
<dbReference type="InterPro" id="IPR013083">
    <property type="entry name" value="Znf_RING/FYVE/PHD"/>
</dbReference>
<dbReference type="CDD" id="cd22582">
    <property type="entry name" value="BRcat_RBR_unk"/>
    <property type="match status" value="1"/>
</dbReference>
<reference evidence="15" key="1">
    <citation type="journal article" date="2023" name="bioRxiv">
        <title>Improved chromosome-level genome assembly for marigold (Tagetes erecta).</title>
        <authorList>
            <person name="Jiang F."/>
            <person name="Yuan L."/>
            <person name="Wang S."/>
            <person name="Wang H."/>
            <person name="Xu D."/>
            <person name="Wang A."/>
            <person name="Fan W."/>
        </authorList>
    </citation>
    <scope>NUCLEOTIDE SEQUENCE</scope>
    <source>
        <strain evidence="15">WSJ</strain>
        <tissue evidence="15">Leaf</tissue>
    </source>
</reference>
<proteinExistence type="inferred from homology"/>
<dbReference type="GO" id="GO:0008270">
    <property type="term" value="F:zinc ion binding"/>
    <property type="evidence" value="ECO:0007669"/>
    <property type="project" value="UniProtKB-KW"/>
</dbReference>
<dbReference type="InterPro" id="IPR044066">
    <property type="entry name" value="TRIAD_supradom"/>
</dbReference>
<dbReference type="GO" id="GO:0061630">
    <property type="term" value="F:ubiquitin protein ligase activity"/>
    <property type="evidence" value="ECO:0007669"/>
    <property type="project" value="UniProtKB-EC"/>
</dbReference>
<dbReference type="Gene3D" id="3.30.40.10">
    <property type="entry name" value="Zinc/RING finger domain, C3HC4 (zinc finger)"/>
    <property type="match status" value="1"/>
</dbReference>
<dbReference type="PROSITE" id="PS50089">
    <property type="entry name" value="ZF_RING_2"/>
    <property type="match status" value="1"/>
</dbReference>
<evidence type="ECO:0000256" key="3">
    <source>
        <dbReference type="ARBA" id="ARBA00003976"/>
    </source>
</evidence>
<dbReference type="EMBL" id="JAUHHV010000001">
    <property type="protein sequence ID" value="KAK1436939.1"/>
    <property type="molecule type" value="Genomic_DNA"/>
</dbReference>
<dbReference type="FunFam" id="3.30.40.10:FF:000230">
    <property type="entry name" value="RBR-type E3 ubiquitin transferase"/>
    <property type="match status" value="1"/>
</dbReference>
<protein>
    <recommendedName>
        <fullName evidence="5">RBR-type E3 ubiquitin transferase</fullName>
        <ecNumber evidence="5">2.3.2.31</ecNumber>
    </recommendedName>
</protein>
<keyword evidence="16" id="KW-1185">Reference proteome</keyword>
<evidence type="ECO:0000256" key="1">
    <source>
        <dbReference type="ARBA" id="ARBA00001798"/>
    </source>
</evidence>
<keyword evidence="7" id="KW-0479">Metal-binding</keyword>
<gene>
    <name evidence="15" type="ORF">QVD17_02723</name>
</gene>
<dbReference type="Pfam" id="PF13445">
    <property type="entry name" value="zf-RING_UBOX"/>
    <property type="match status" value="1"/>
</dbReference>
<dbReference type="PROSITE" id="PS51873">
    <property type="entry name" value="TRIAD"/>
    <property type="match status" value="1"/>
</dbReference>
<comment type="catalytic activity">
    <reaction evidence="1">
        <text>[E2 ubiquitin-conjugating enzyme]-S-ubiquitinyl-L-cysteine + [acceptor protein]-L-lysine = [E2 ubiquitin-conjugating enzyme]-L-cysteine + [acceptor protein]-N(6)-ubiquitinyl-L-lysine.</text>
        <dbReference type="EC" id="2.3.2.31"/>
    </reaction>
</comment>
<evidence type="ECO:0000259" key="14">
    <source>
        <dbReference type="PROSITE" id="PS51873"/>
    </source>
</evidence>
<accession>A0AAD8P937</accession>
<evidence type="ECO:0000256" key="2">
    <source>
        <dbReference type="ARBA" id="ARBA00001947"/>
    </source>
</evidence>
<keyword evidence="11" id="KW-0862">Zinc</keyword>
<keyword evidence="8" id="KW-0677">Repeat</keyword>
<keyword evidence="9 12" id="KW-0863">Zinc-finger</keyword>
<dbReference type="InterPro" id="IPR031127">
    <property type="entry name" value="E3_UB_ligase_RBR"/>
</dbReference>
<dbReference type="Proteomes" id="UP001229421">
    <property type="component" value="Unassembled WGS sequence"/>
</dbReference>
<name>A0AAD8P937_TARER</name>
<dbReference type="EC" id="2.3.2.31" evidence="5"/>
<evidence type="ECO:0000256" key="4">
    <source>
        <dbReference type="ARBA" id="ARBA00005884"/>
    </source>
</evidence>
<dbReference type="PANTHER" id="PTHR11685">
    <property type="entry name" value="RBR FAMILY RING FINGER AND IBR DOMAIN-CONTAINING"/>
    <property type="match status" value="1"/>
</dbReference>
<comment type="similarity">
    <text evidence="4">Belongs to the RBR family. Ariadne subfamily.</text>
</comment>